<name>A0ABI7XVP3_FELCA</name>
<keyword evidence="4" id="KW-1185">Reference proteome</keyword>
<keyword evidence="1" id="KW-0175">Coiled coil</keyword>
<dbReference type="PANTHER" id="PTHR47899:SF1">
    <property type="entry name" value="COILED-COIL DOMAIN-CONTAINING PROTEIN 171"/>
    <property type="match status" value="1"/>
</dbReference>
<feature type="compositionally biased region" description="Basic and acidic residues" evidence="2">
    <location>
        <begin position="1234"/>
        <end position="1248"/>
    </location>
</feature>
<evidence type="ECO:0000313" key="4">
    <source>
        <dbReference type="Proteomes" id="UP000823872"/>
    </source>
</evidence>
<protein>
    <recommendedName>
        <fullName evidence="5">Coiled-coil domain containing 171</fullName>
    </recommendedName>
</protein>
<evidence type="ECO:0000256" key="2">
    <source>
        <dbReference type="SAM" id="MobiDB-lite"/>
    </source>
</evidence>
<evidence type="ECO:0008006" key="5">
    <source>
        <dbReference type="Google" id="ProtNLM"/>
    </source>
</evidence>
<gene>
    <name evidence="3" type="primary">CCDC171</name>
</gene>
<reference evidence="3" key="3">
    <citation type="submission" date="2025-09" db="UniProtKB">
        <authorList>
            <consortium name="Ensembl"/>
        </authorList>
    </citation>
    <scope>IDENTIFICATION</scope>
    <source>
        <strain evidence="3">breed Abyssinian</strain>
    </source>
</reference>
<organism evidence="3 4">
    <name type="scientific">Felis catus</name>
    <name type="common">Cat</name>
    <name type="synonym">Felis silvestris catus</name>
    <dbReference type="NCBI Taxonomy" id="9685"/>
    <lineage>
        <taxon>Eukaryota</taxon>
        <taxon>Metazoa</taxon>
        <taxon>Chordata</taxon>
        <taxon>Craniata</taxon>
        <taxon>Vertebrata</taxon>
        <taxon>Euteleostomi</taxon>
        <taxon>Mammalia</taxon>
        <taxon>Eutheria</taxon>
        <taxon>Laurasiatheria</taxon>
        <taxon>Carnivora</taxon>
        <taxon>Feliformia</taxon>
        <taxon>Felidae</taxon>
        <taxon>Felinae</taxon>
        <taxon>Felis</taxon>
    </lineage>
</organism>
<dbReference type="Ensembl" id="ENSFCTT00005037531.1">
    <property type="protein sequence ID" value="ENSFCTP00005026153.1"/>
    <property type="gene ID" value="ENSFCTG00005012742.1"/>
</dbReference>
<feature type="coiled-coil region" evidence="1">
    <location>
        <begin position="963"/>
        <end position="1119"/>
    </location>
</feature>
<feature type="coiled-coil region" evidence="1">
    <location>
        <begin position="456"/>
        <end position="544"/>
    </location>
</feature>
<dbReference type="InterPro" id="IPR038820">
    <property type="entry name" value="CCDC171"/>
</dbReference>
<dbReference type="PANTHER" id="PTHR47899">
    <property type="entry name" value="COILED-COIL DOMAIN-CONTAINING PROTEIN 171"/>
    <property type="match status" value="1"/>
</dbReference>
<accession>A0ABI7XVP3</accession>
<feature type="coiled-coil region" evidence="1">
    <location>
        <begin position="629"/>
        <end position="663"/>
    </location>
</feature>
<evidence type="ECO:0000256" key="1">
    <source>
        <dbReference type="SAM" id="Coils"/>
    </source>
</evidence>
<dbReference type="GeneTree" id="ENSGT00390000007924"/>
<feature type="region of interest" description="Disordered" evidence="2">
    <location>
        <begin position="1229"/>
        <end position="1255"/>
    </location>
</feature>
<feature type="coiled-coil region" evidence="1">
    <location>
        <begin position="330"/>
        <end position="389"/>
    </location>
</feature>
<dbReference type="Proteomes" id="UP000823872">
    <property type="component" value="Chromosome D4"/>
</dbReference>
<feature type="coiled-coil region" evidence="1">
    <location>
        <begin position="54"/>
        <end position="88"/>
    </location>
</feature>
<proteinExistence type="predicted"/>
<feature type="coiled-coil region" evidence="1">
    <location>
        <begin position="160"/>
        <end position="294"/>
    </location>
</feature>
<evidence type="ECO:0000313" key="3">
    <source>
        <dbReference type="Ensembl" id="ENSFCTP00005026153.1"/>
    </source>
</evidence>
<reference evidence="3" key="2">
    <citation type="submission" date="2025-08" db="UniProtKB">
        <authorList>
            <consortium name="Ensembl"/>
        </authorList>
    </citation>
    <scope>IDENTIFICATION</scope>
    <source>
        <strain evidence="3">breed Abyssinian</strain>
    </source>
</reference>
<reference evidence="3 4" key="1">
    <citation type="submission" date="2021-02" db="EMBL/GenBank/DDBJ databases">
        <title>Safari Cat Assemblies.</title>
        <authorList>
            <person name="Bredemeyer K.R."/>
            <person name="Murphy W.J."/>
        </authorList>
    </citation>
    <scope>NUCLEOTIDE SEQUENCE [LARGE SCALE GENOMIC DNA]</scope>
</reference>
<sequence length="1255" mass="144993">MSLNTLSDAPVDTQRLKNASSDVKQMFKSETDLDITADLRKKLHRAKKEKLEITTKHNAELASYESQIAKLRSEVEKGEALRQSLEYDLAVARKEAGLGRRAAEERLAEAHRIQEKLCAQNAELQGKANEIEKAFQTSQLKWKEECRRFERDLEERDNIIQNCNREHDLLTKEKSRLEKTLQEALEKHQQEKNEMECHIRETTLEEFRLQAEQWEAERRELQFIVQEQDNAVQNMHKKVEKLEAEHMDCSDLLRQQTSELEFSTQREERLRKEFEATTLRVRKLEENIEAERAAHLESKFNSEIIQLRIRDLEGALQVEKASQAEAVADLEMIKNEFKEVESAYEREKHNAQESFAKLNLLEREYFSKNKKLNEEIEEQKKAIIDLSKRLQYNEKSYSELQEELVMAKKHQAFLVETCENNVKELESILDSFTVSGQWTSGIHKDKDKPPSFSVVLETLRRTLTDYQNKLEDASNEDLQDKLADVSKELSHLRTKCADREALISTLKAELQNVLHCWEKEKARAAQSESELQKLSQAFQKDTEEKLTFLHTLYQHLIAGCVLIKQPEGMLDKFSWSELCAVLQENVDALISDLTRANEKISHLEYICKNKSDTMRELQHTQEDTFNKVAEQIKAQESCWQKQKKELELQYSELLSEVQKRAQKFQEIAEKNMEKLNRIEKSHEQMVLENSRFKTVLSQTQREQASLLAACALMAGALYPLYSRSCALSTQRDFLQEQFNTFELFKLEVRTLAQALSTAEEKKQEEAKMKKRPFKGLMIRVFRKGVIAILAANRLKILGQSCASLFTWMESFKEGIGMLVCTGEPKDKHKFPRHQKEQLRCLQALSWLTSSDLLAAIITSMAELQEVISKTDPNSRICGHLLVGAAKNSFAKLMDKISLAMESIPLHSSKSITYVEKDSLVQRLARGLHKVNTLALKYGLHGHVPILKSTASLQKQIFGFTQRLHAAEVERRSLRLEVTEFKRNVNEMKKELDKAQGLQMQLNEFKQSKLITHEKFESACEELNNALLREQQAQMLLNEQAQQLQELNYRLELHSSEEADKNQTLGEAVKSLSEAKMELRRKDQSLRQLNRHLTQLEQDKRRLEENIHDAESALRMAAKDKECVANHMRTVENVLHKVRDQISLSRTAASRNDFTLQLPKLHLETFAMEGLKGGPEVVACQAMIKSFMDVYQLASTRIATLEKEMTSHRSHIATLKSELHTACLRENESLQSTAGKEDHFSRDIEKQPQEDGLGSE</sequence>